<dbReference type="GO" id="GO:0032259">
    <property type="term" value="P:methylation"/>
    <property type="evidence" value="ECO:0007669"/>
    <property type="project" value="UniProtKB-KW"/>
</dbReference>
<accession>A0A1J5RSE2</accession>
<dbReference type="Pfam" id="PF05430">
    <property type="entry name" value="Methyltransf_30"/>
    <property type="match status" value="1"/>
</dbReference>
<evidence type="ECO:0000259" key="11">
    <source>
        <dbReference type="Pfam" id="PF05430"/>
    </source>
</evidence>
<evidence type="ECO:0000256" key="6">
    <source>
        <dbReference type="ARBA" id="ARBA00022694"/>
    </source>
</evidence>
<dbReference type="SUPFAM" id="SSF53335">
    <property type="entry name" value="S-adenosyl-L-methionine-dependent methyltransferases"/>
    <property type="match status" value="1"/>
</dbReference>
<gene>
    <name evidence="12" type="primary">mnmC_12</name>
    <name evidence="12" type="ORF">GALL_271130</name>
</gene>
<dbReference type="PANTHER" id="PTHR39963:SF1">
    <property type="entry name" value="MNMC-LIKE METHYLTRANSFERASE DOMAIN-CONTAINING PROTEIN"/>
    <property type="match status" value="1"/>
</dbReference>
<dbReference type="GO" id="GO:0004808">
    <property type="term" value="F:tRNA (5-methylaminomethyl-2-thiouridylate)(34)-methyltransferase activity"/>
    <property type="evidence" value="ECO:0007669"/>
    <property type="project" value="InterPro"/>
</dbReference>
<evidence type="ECO:0000256" key="8">
    <source>
        <dbReference type="ARBA" id="ARBA00023002"/>
    </source>
</evidence>
<dbReference type="SUPFAM" id="SSF51971">
    <property type="entry name" value="Nucleotide-binding domain"/>
    <property type="match status" value="1"/>
</dbReference>
<dbReference type="InterPro" id="IPR017610">
    <property type="entry name" value="tRNA_S-uridine_synth_MnmC_C"/>
</dbReference>
<dbReference type="HAMAP" id="MF_01102">
    <property type="entry name" value="MnmC"/>
    <property type="match status" value="1"/>
</dbReference>
<dbReference type="InterPro" id="IPR029063">
    <property type="entry name" value="SAM-dependent_MTases_sf"/>
</dbReference>
<proteinExistence type="inferred from homology"/>
<dbReference type="Gene3D" id="3.40.50.150">
    <property type="entry name" value="Vaccinia Virus protein VP39"/>
    <property type="match status" value="1"/>
</dbReference>
<dbReference type="InterPro" id="IPR008471">
    <property type="entry name" value="MnmC-like_methylTransf"/>
</dbReference>
<evidence type="ECO:0000256" key="5">
    <source>
        <dbReference type="ARBA" id="ARBA00022691"/>
    </source>
</evidence>
<organism evidence="12">
    <name type="scientific">mine drainage metagenome</name>
    <dbReference type="NCBI Taxonomy" id="410659"/>
    <lineage>
        <taxon>unclassified sequences</taxon>
        <taxon>metagenomes</taxon>
        <taxon>ecological metagenomes</taxon>
    </lineage>
</organism>
<evidence type="ECO:0000259" key="10">
    <source>
        <dbReference type="Pfam" id="PF01266"/>
    </source>
</evidence>
<evidence type="ECO:0000256" key="9">
    <source>
        <dbReference type="ARBA" id="ARBA00023268"/>
    </source>
</evidence>
<dbReference type="NCBIfam" id="TIGR03197">
    <property type="entry name" value="MnmC_Cterm"/>
    <property type="match status" value="1"/>
</dbReference>
<comment type="caution">
    <text evidence="12">The sequence shown here is derived from an EMBL/GenBank/DDBJ whole genome shotgun (WGS) entry which is preliminary data.</text>
</comment>
<keyword evidence="4" id="KW-0808">Transferase</keyword>
<dbReference type="InterPro" id="IPR047785">
    <property type="entry name" value="tRNA_MNMC2"/>
</dbReference>
<evidence type="ECO:0000256" key="2">
    <source>
        <dbReference type="ARBA" id="ARBA00022603"/>
    </source>
</evidence>
<dbReference type="GO" id="GO:0008033">
    <property type="term" value="P:tRNA processing"/>
    <property type="evidence" value="ECO:0007669"/>
    <property type="project" value="UniProtKB-KW"/>
</dbReference>
<feature type="domain" description="FAD dependent oxidoreductase" evidence="10">
    <location>
        <begin position="259"/>
        <end position="656"/>
    </location>
</feature>
<sequence>MSQPVPIHPEPLARDPEGRPYSARYGDIYASRAGALGQARAVYLAGCGLLDAPPAWAGRAQFVVLETGFGLGTNFLATWQAWLDDPQRSSTLHYVSVELHPLAAADLLACADPALRDLAQELAAAWPPPVRGLHQLRFAQGRVRLTLALGDVRELLPRLELGADAIYLDGFAPARNPAMWEPGVLKAAARLARPGARLASYSVAGAICDPLRQAGFEVRKLQGYGGKAERLQAAYAPRWRTRRVEPRAALPAAAERRAMVIGAGLAGAACAQALASRGWVVEVLDAGHAACGASALPAGLAHVRLSPDDDRLARLTRAGIAALRDALPAAGRDAWWQGDGVFLLDPCTDADSASSGDAGNVPQALALPRGVAHSVDAAQASALTGVSLHRPGLWAAGGIAAAGGLAQAWLSTPGVRRRDASHVHRLQRAPCPGRARSLESGADMTTADGPPWQALGGDGRVLAQAPVCIVANALDASRLLDASGLASGLPRLPLRAQAGQAFIVPAAELGPLRGLRRGILGDGYALPLPDAAVQACGLPAGTRWLLLGATYENDPARPMPAEQAWAEIVRGLQSMVGALPATAPAAARRFHGVRAVAHDRLPCAGPWPDWAALDRLGPAALHRPAYELPPLSGLYLSVAMGSRGLTLAALAAACIATHIEGEPAPVEQDLIAALAPGRFGLRHLARLDRSTGMPA</sequence>
<keyword evidence="9" id="KW-0511">Multifunctional enzyme</keyword>
<dbReference type="InterPro" id="IPR006076">
    <property type="entry name" value="FAD-dep_OxRdtase"/>
</dbReference>
<keyword evidence="8" id="KW-0560">Oxidoreductase</keyword>
<evidence type="ECO:0000256" key="1">
    <source>
        <dbReference type="ARBA" id="ARBA00022490"/>
    </source>
</evidence>
<name>A0A1J5RSE2_9ZZZZ</name>
<evidence type="ECO:0000256" key="3">
    <source>
        <dbReference type="ARBA" id="ARBA00022630"/>
    </source>
</evidence>
<evidence type="ECO:0000256" key="4">
    <source>
        <dbReference type="ARBA" id="ARBA00022679"/>
    </source>
</evidence>
<dbReference type="InterPro" id="IPR023032">
    <property type="entry name" value="tRNA_MAMT_biosynth_bifunc_MnmC"/>
</dbReference>
<dbReference type="Gene3D" id="3.50.50.60">
    <property type="entry name" value="FAD/NAD(P)-binding domain"/>
    <property type="match status" value="1"/>
</dbReference>
<dbReference type="NCBIfam" id="NF033855">
    <property type="entry name" value="tRNA_MNMC2"/>
    <property type="match status" value="1"/>
</dbReference>
<keyword evidence="7" id="KW-0274">FAD</keyword>
<dbReference type="GO" id="GO:0016645">
    <property type="term" value="F:oxidoreductase activity, acting on the CH-NH group of donors"/>
    <property type="evidence" value="ECO:0007669"/>
    <property type="project" value="InterPro"/>
</dbReference>
<dbReference type="AlphaFoldDB" id="A0A1J5RSE2"/>
<dbReference type="InterPro" id="IPR036188">
    <property type="entry name" value="FAD/NAD-bd_sf"/>
</dbReference>
<keyword evidence="5" id="KW-0949">S-adenosyl-L-methionine</keyword>
<feature type="domain" description="MnmC-like methyltransferase" evidence="11">
    <location>
        <begin position="115"/>
        <end position="234"/>
    </location>
</feature>
<protein>
    <submittedName>
        <fullName evidence="12">tRNA 5-methylaminomethyl-2-thiouridine biosynthesis bifunctional protein MnmC</fullName>
    </submittedName>
</protein>
<dbReference type="Pfam" id="PF01266">
    <property type="entry name" value="DAO"/>
    <property type="match status" value="1"/>
</dbReference>
<dbReference type="EMBL" id="MLJW01000274">
    <property type="protein sequence ID" value="OIQ90973.1"/>
    <property type="molecule type" value="Genomic_DNA"/>
</dbReference>
<keyword evidence="1" id="KW-0963">Cytoplasm</keyword>
<keyword evidence="6" id="KW-0819">tRNA processing</keyword>
<dbReference type="PANTHER" id="PTHR39963">
    <property type="entry name" value="SLL0983 PROTEIN"/>
    <property type="match status" value="1"/>
</dbReference>
<reference evidence="12" key="1">
    <citation type="submission" date="2016-10" db="EMBL/GenBank/DDBJ databases">
        <title>Sequence of Gallionella enrichment culture.</title>
        <authorList>
            <person name="Poehlein A."/>
            <person name="Muehling M."/>
            <person name="Daniel R."/>
        </authorList>
    </citation>
    <scope>NUCLEOTIDE SEQUENCE</scope>
</reference>
<keyword evidence="2" id="KW-0489">Methyltransferase</keyword>
<evidence type="ECO:0000313" key="12">
    <source>
        <dbReference type="EMBL" id="OIQ90973.1"/>
    </source>
</evidence>
<keyword evidence="3" id="KW-0285">Flavoprotein</keyword>
<evidence type="ECO:0000256" key="7">
    <source>
        <dbReference type="ARBA" id="ARBA00022827"/>
    </source>
</evidence>
<dbReference type="Gene3D" id="3.30.9.10">
    <property type="entry name" value="D-Amino Acid Oxidase, subunit A, domain 2"/>
    <property type="match status" value="1"/>
</dbReference>